<reference evidence="4 5" key="1">
    <citation type="journal article" date="2019" name="Appl. Environ. Microbiol.">
        <title>Genetic determinants of hydroxycinnamic acid metabolism in heterofermentative lactobacilli.</title>
        <authorList>
            <person name="Gaur G."/>
            <person name="Oh J.H."/>
            <person name="Filannino P."/>
            <person name="Gobbetti M."/>
            <person name="van Pijkeren J.P."/>
            <person name="Ganzle M.G."/>
        </authorList>
    </citation>
    <scope>NUCLEOTIDE SEQUENCE [LARGE SCALE GENOMIC DNA]</scope>
    <source>
        <strain evidence="4 5">C5</strain>
    </source>
</reference>
<name>A0A6N9I556_9LACO</name>
<evidence type="ECO:0000313" key="5">
    <source>
        <dbReference type="Proteomes" id="UP000449209"/>
    </source>
</evidence>
<sequence length="140" mass="16380">MYTVQEVAKKLGMTTYSIRYYDDHGLLPFVKRDENNNRLFDEDAVEWVNLVRCFRSTGMPIAEVRHYIDLMLAGDETIPERYQMMLTQQTRAQEQLADKQRQLAKINTKVSHYAKLMNNDAPDDYVPNQMQPDDDQVSVS</sequence>
<dbReference type="Proteomes" id="UP000449209">
    <property type="component" value="Unassembled WGS sequence"/>
</dbReference>
<accession>A0A6N9I556</accession>
<dbReference type="Gene3D" id="1.10.1660.10">
    <property type="match status" value="1"/>
</dbReference>
<dbReference type="PRINTS" id="PR00040">
    <property type="entry name" value="HTHMERR"/>
</dbReference>
<dbReference type="InterPro" id="IPR047057">
    <property type="entry name" value="MerR_fam"/>
</dbReference>
<dbReference type="OrthoDB" id="9811174at2"/>
<dbReference type="CDD" id="cd01109">
    <property type="entry name" value="HTH_YyaN"/>
    <property type="match status" value="1"/>
</dbReference>
<dbReference type="RefSeq" id="WP_161004506.1">
    <property type="nucleotide sequence ID" value="NZ_WEZQ01000026.1"/>
</dbReference>
<dbReference type="PROSITE" id="PS50937">
    <property type="entry name" value="HTH_MERR_2"/>
    <property type="match status" value="1"/>
</dbReference>
<dbReference type="InterPro" id="IPR009061">
    <property type="entry name" value="DNA-bd_dom_put_sf"/>
</dbReference>
<protein>
    <submittedName>
        <fullName evidence="4">MerR family transcriptional regulator</fullName>
    </submittedName>
</protein>
<dbReference type="SMART" id="SM00422">
    <property type="entry name" value="HTH_MERR"/>
    <property type="match status" value="1"/>
</dbReference>
<organism evidence="4 5">
    <name type="scientific">Furfurilactobacillus milii</name>
    <dbReference type="NCBI Taxonomy" id="2888272"/>
    <lineage>
        <taxon>Bacteria</taxon>
        <taxon>Bacillati</taxon>
        <taxon>Bacillota</taxon>
        <taxon>Bacilli</taxon>
        <taxon>Lactobacillales</taxon>
        <taxon>Lactobacillaceae</taxon>
        <taxon>Furfurilactobacillus</taxon>
    </lineage>
</organism>
<dbReference type="PANTHER" id="PTHR30204:SF82">
    <property type="entry name" value="TRANSCRIPTIONAL REGULATOR, MERR FAMILY"/>
    <property type="match status" value="1"/>
</dbReference>
<dbReference type="AlphaFoldDB" id="A0A6N9I556"/>
<feature type="region of interest" description="Disordered" evidence="2">
    <location>
        <begin position="118"/>
        <end position="140"/>
    </location>
</feature>
<evidence type="ECO:0000313" key="4">
    <source>
        <dbReference type="EMBL" id="MYV18262.1"/>
    </source>
</evidence>
<keyword evidence="1" id="KW-0238">DNA-binding</keyword>
<dbReference type="InterPro" id="IPR000551">
    <property type="entry name" value="MerR-type_HTH_dom"/>
</dbReference>
<dbReference type="GO" id="GO:0003677">
    <property type="term" value="F:DNA binding"/>
    <property type="evidence" value="ECO:0007669"/>
    <property type="project" value="UniProtKB-KW"/>
</dbReference>
<evidence type="ECO:0000256" key="1">
    <source>
        <dbReference type="ARBA" id="ARBA00023125"/>
    </source>
</evidence>
<dbReference type="Pfam" id="PF13411">
    <property type="entry name" value="MerR_1"/>
    <property type="match status" value="1"/>
</dbReference>
<dbReference type="PANTHER" id="PTHR30204">
    <property type="entry name" value="REDOX-CYCLING DRUG-SENSING TRANSCRIPTIONAL ACTIVATOR SOXR"/>
    <property type="match status" value="1"/>
</dbReference>
<comment type="caution">
    <text evidence="4">The sequence shown here is derived from an EMBL/GenBank/DDBJ whole genome shotgun (WGS) entry which is preliminary data.</text>
</comment>
<dbReference type="EMBL" id="WEZQ01000026">
    <property type="protein sequence ID" value="MYV18262.1"/>
    <property type="molecule type" value="Genomic_DNA"/>
</dbReference>
<dbReference type="SUPFAM" id="SSF46955">
    <property type="entry name" value="Putative DNA-binding domain"/>
    <property type="match status" value="1"/>
</dbReference>
<gene>
    <name evidence="4" type="ORF">GB993_12300</name>
</gene>
<evidence type="ECO:0000259" key="3">
    <source>
        <dbReference type="PROSITE" id="PS50937"/>
    </source>
</evidence>
<evidence type="ECO:0000256" key="2">
    <source>
        <dbReference type="SAM" id="MobiDB-lite"/>
    </source>
</evidence>
<proteinExistence type="predicted"/>
<dbReference type="GO" id="GO:0003700">
    <property type="term" value="F:DNA-binding transcription factor activity"/>
    <property type="evidence" value="ECO:0007669"/>
    <property type="project" value="InterPro"/>
</dbReference>
<feature type="domain" description="HTH merR-type" evidence="3">
    <location>
        <begin position="1"/>
        <end position="70"/>
    </location>
</feature>